<reference evidence="2" key="1">
    <citation type="submission" date="2021-02" db="EMBL/GenBank/DDBJ databases">
        <authorList>
            <person name="Nowell W R."/>
        </authorList>
    </citation>
    <scope>NUCLEOTIDE SEQUENCE</scope>
</reference>
<sequence>MQFRFQESDRILSDGRIRPSTSLPRDQTLFYPETGNSTSNPFQLRSMNPNGTNVQPPENNLNINVNSHETPINAHQLLADVLFLRLSTSLIGSIALPQEIRTTFDTHQFN</sequence>
<dbReference type="AlphaFoldDB" id="A0A815WBW9"/>
<name>A0A815WBW9_ADIRI</name>
<feature type="compositionally biased region" description="Basic and acidic residues" evidence="1">
    <location>
        <begin position="1"/>
        <end position="17"/>
    </location>
</feature>
<feature type="compositionally biased region" description="Polar residues" evidence="1">
    <location>
        <begin position="34"/>
        <end position="54"/>
    </location>
</feature>
<proteinExistence type="predicted"/>
<evidence type="ECO:0000256" key="1">
    <source>
        <dbReference type="SAM" id="MobiDB-lite"/>
    </source>
</evidence>
<evidence type="ECO:0000313" key="3">
    <source>
        <dbReference type="Proteomes" id="UP000663828"/>
    </source>
</evidence>
<accession>A0A815WBW9</accession>
<keyword evidence="3" id="KW-1185">Reference proteome</keyword>
<dbReference type="Proteomes" id="UP000663828">
    <property type="component" value="Unassembled WGS sequence"/>
</dbReference>
<gene>
    <name evidence="2" type="ORF">XAT740_LOCUS42383</name>
</gene>
<dbReference type="EMBL" id="CAJNOR010005077">
    <property type="protein sequence ID" value="CAF1543934.1"/>
    <property type="molecule type" value="Genomic_DNA"/>
</dbReference>
<evidence type="ECO:0000313" key="2">
    <source>
        <dbReference type="EMBL" id="CAF1543934.1"/>
    </source>
</evidence>
<protein>
    <submittedName>
        <fullName evidence="2">Uncharacterized protein</fullName>
    </submittedName>
</protein>
<feature type="region of interest" description="Disordered" evidence="1">
    <location>
        <begin position="1"/>
        <end position="54"/>
    </location>
</feature>
<organism evidence="2 3">
    <name type="scientific">Adineta ricciae</name>
    <name type="common">Rotifer</name>
    <dbReference type="NCBI Taxonomy" id="249248"/>
    <lineage>
        <taxon>Eukaryota</taxon>
        <taxon>Metazoa</taxon>
        <taxon>Spiralia</taxon>
        <taxon>Gnathifera</taxon>
        <taxon>Rotifera</taxon>
        <taxon>Eurotatoria</taxon>
        <taxon>Bdelloidea</taxon>
        <taxon>Adinetida</taxon>
        <taxon>Adinetidae</taxon>
        <taxon>Adineta</taxon>
    </lineage>
</organism>
<comment type="caution">
    <text evidence="2">The sequence shown here is derived from an EMBL/GenBank/DDBJ whole genome shotgun (WGS) entry which is preliminary data.</text>
</comment>